<comment type="subcellular location">
    <subcellularLocation>
        <location evidence="1">Cytoplasm</location>
        <location evidence="1">Cytoskeleton</location>
    </subcellularLocation>
</comment>
<dbReference type="PANTHER" id="PTHR11604:SF0">
    <property type="entry name" value="PROFILIN"/>
    <property type="match status" value="1"/>
</dbReference>
<dbReference type="InterPro" id="IPR036140">
    <property type="entry name" value="PFN_sf"/>
</dbReference>
<evidence type="ECO:0000256" key="1">
    <source>
        <dbReference type="ARBA" id="ARBA00004245"/>
    </source>
</evidence>
<keyword evidence="3" id="KW-0963">Cytoplasm</keyword>
<gene>
    <name evidence="8" type="ORF">N7463_003356</name>
</gene>
<comment type="caution">
    <text evidence="8">The sequence shown here is derived from an EMBL/GenBank/DDBJ whole genome shotgun (WGS) entry which is preliminary data.</text>
</comment>
<dbReference type="InterPro" id="IPR005455">
    <property type="entry name" value="PFN_euk"/>
</dbReference>
<dbReference type="CDD" id="cd00148">
    <property type="entry name" value="PROF"/>
    <property type="match status" value="1"/>
</dbReference>
<proteinExistence type="inferred from homology"/>
<dbReference type="SMART" id="SM00392">
    <property type="entry name" value="PROF"/>
    <property type="match status" value="1"/>
</dbReference>
<keyword evidence="7" id="KW-1133">Transmembrane helix</keyword>
<evidence type="ECO:0000256" key="2">
    <source>
        <dbReference type="ARBA" id="ARBA00010058"/>
    </source>
</evidence>
<dbReference type="EMBL" id="JAPWDS010000002">
    <property type="protein sequence ID" value="KAJ5513804.1"/>
    <property type="molecule type" value="Genomic_DNA"/>
</dbReference>
<evidence type="ECO:0000313" key="9">
    <source>
        <dbReference type="Proteomes" id="UP001149954"/>
    </source>
</evidence>
<dbReference type="OrthoDB" id="421374at2759"/>
<dbReference type="Gene3D" id="3.30.450.30">
    <property type="entry name" value="Dynein light chain 2a, cytoplasmic"/>
    <property type="match status" value="1"/>
</dbReference>
<dbReference type="GO" id="GO:0003785">
    <property type="term" value="F:actin monomer binding"/>
    <property type="evidence" value="ECO:0007669"/>
    <property type="project" value="TreeGrafter"/>
</dbReference>
<keyword evidence="9" id="KW-1185">Reference proteome</keyword>
<evidence type="ECO:0000313" key="8">
    <source>
        <dbReference type="EMBL" id="KAJ5513804.1"/>
    </source>
</evidence>
<keyword evidence="7" id="KW-0472">Membrane</keyword>
<dbReference type="PANTHER" id="PTHR11604">
    <property type="entry name" value="PROFILIN"/>
    <property type="match status" value="1"/>
</dbReference>
<evidence type="ECO:0000256" key="3">
    <source>
        <dbReference type="ARBA" id="ARBA00022490"/>
    </source>
</evidence>
<dbReference type="Proteomes" id="UP001149954">
    <property type="component" value="Unassembled WGS sequence"/>
</dbReference>
<comment type="similarity">
    <text evidence="2 6">Belongs to the profilin family.</text>
</comment>
<keyword evidence="5" id="KW-0206">Cytoskeleton</keyword>
<reference evidence="8" key="2">
    <citation type="journal article" date="2023" name="IMA Fungus">
        <title>Comparative genomic study of the Penicillium genus elucidates a diverse pangenome and 15 lateral gene transfer events.</title>
        <authorList>
            <person name="Petersen C."/>
            <person name="Sorensen T."/>
            <person name="Nielsen M.R."/>
            <person name="Sondergaard T.E."/>
            <person name="Sorensen J.L."/>
            <person name="Fitzpatrick D.A."/>
            <person name="Frisvad J.C."/>
            <person name="Nielsen K.L."/>
        </authorList>
    </citation>
    <scope>NUCLEOTIDE SEQUENCE</scope>
    <source>
        <strain evidence="8">IBT 29495</strain>
    </source>
</reference>
<dbReference type="AlphaFoldDB" id="A0A9W9Y0T7"/>
<evidence type="ECO:0000256" key="7">
    <source>
        <dbReference type="SAM" id="Phobius"/>
    </source>
</evidence>
<evidence type="ECO:0000256" key="5">
    <source>
        <dbReference type="ARBA" id="ARBA00023212"/>
    </source>
</evidence>
<keyword evidence="7" id="KW-0812">Transmembrane</keyword>
<dbReference type="GO" id="GO:0005856">
    <property type="term" value="C:cytoskeleton"/>
    <property type="evidence" value="ECO:0007669"/>
    <property type="project" value="UniProtKB-SubCell"/>
</dbReference>
<dbReference type="Pfam" id="PF00235">
    <property type="entry name" value="Profilin"/>
    <property type="match status" value="1"/>
</dbReference>
<reference evidence="8" key="1">
    <citation type="submission" date="2022-12" db="EMBL/GenBank/DDBJ databases">
        <authorList>
            <person name="Petersen C."/>
        </authorList>
    </citation>
    <scope>NUCLEOTIDE SEQUENCE</scope>
    <source>
        <strain evidence="8">IBT 29495</strain>
    </source>
</reference>
<dbReference type="SUPFAM" id="SSF55770">
    <property type="entry name" value="Profilin (actin-binding protein)"/>
    <property type="match status" value="1"/>
</dbReference>
<dbReference type="InterPro" id="IPR048278">
    <property type="entry name" value="PFN"/>
</dbReference>
<dbReference type="GO" id="GO:0005938">
    <property type="term" value="C:cell cortex"/>
    <property type="evidence" value="ECO:0007669"/>
    <property type="project" value="TreeGrafter"/>
</dbReference>
<name>A0A9W9Y0T7_9EURO</name>
<evidence type="ECO:0000256" key="6">
    <source>
        <dbReference type="RuleBase" id="RU003909"/>
    </source>
</evidence>
<protein>
    <recommendedName>
        <fullName evidence="6">Profilin</fullName>
    </recommendedName>
</protein>
<accession>A0A9W9Y0T7</accession>
<evidence type="ECO:0000256" key="4">
    <source>
        <dbReference type="ARBA" id="ARBA00023203"/>
    </source>
</evidence>
<sequence>MAGSSPDRHNFFSPPPPTNFLSSLSSPFFFLYIQKVWALFSFLFSFLSNENQRYSLYFSTVIMGEHSAIWQSMNHPRTADTQIIPPYLSDPCTNKLLSHSLMGSGQFDKAGILAADFSGVEAASPGFALSQEEINSLITAYTSSDKAFAEGFSVCGEKFVTIKADERSVYGKKGKEGVIVARASSCTIIAHHNESVQTPNAATVVENLVDYLNNPR</sequence>
<feature type="transmembrane region" description="Helical" evidence="7">
    <location>
        <begin position="29"/>
        <end position="47"/>
    </location>
</feature>
<organism evidence="8 9">
    <name type="scientific">Penicillium fimorum</name>
    <dbReference type="NCBI Taxonomy" id="1882269"/>
    <lineage>
        <taxon>Eukaryota</taxon>
        <taxon>Fungi</taxon>
        <taxon>Dikarya</taxon>
        <taxon>Ascomycota</taxon>
        <taxon>Pezizomycotina</taxon>
        <taxon>Eurotiomycetes</taxon>
        <taxon>Eurotiomycetidae</taxon>
        <taxon>Eurotiales</taxon>
        <taxon>Aspergillaceae</taxon>
        <taxon>Penicillium</taxon>
    </lineage>
</organism>
<keyword evidence="4 6" id="KW-0009">Actin-binding</keyword>